<name>A0ABQ5GUU2_9ASTR</name>
<evidence type="ECO:0000313" key="2">
    <source>
        <dbReference type="Proteomes" id="UP001151760"/>
    </source>
</evidence>
<comment type="caution">
    <text evidence="1">The sequence shown here is derived from an EMBL/GenBank/DDBJ whole genome shotgun (WGS) entry which is preliminary data.</text>
</comment>
<dbReference type="PANTHER" id="PTHR47150:SF5">
    <property type="entry name" value="OS07G0546750 PROTEIN"/>
    <property type="match status" value="1"/>
</dbReference>
<dbReference type="EMBL" id="BQNB010018815">
    <property type="protein sequence ID" value="GJT78578.1"/>
    <property type="molecule type" value="Genomic_DNA"/>
</dbReference>
<protein>
    <recommendedName>
        <fullName evidence="3">Harbinger transposase-derived protein</fullName>
    </recommendedName>
</protein>
<organism evidence="1 2">
    <name type="scientific">Tanacetum coccineum</name>
    <dbReference type="NCBI Taxonomy" id="301880"/>
    <lineage>
        <taxon>Eukaryota</taxon>
        <taxon>Viridiplantae</taxon>
        <taxon>Streptophyta</taxon>
        <taxon>Embryophyta</taxon>
        <taxon>Tracheophyta</taxon>
        <taxon>Spermatophyta</taxon>
        <taxon>Magnoliopsida</taxon>
        <taxon>eudicotyledons</taxon>
        <taxon>Gunneridae</taxon>
        <taxon>Pentapetalae</taxon>
        <taxon>asterids</taxon>
        <taxon>campanulids</taxon>
        <taxon>Asterales</taxon>
        <taxon>Asteraceae</taxon>
        <taxon>Asteroideae</taxon>
        <taxon>Anthemideae</taxon>
        <taxon>Anthemidinae</taxon>
        <taxon>Tanacetum</taxon>
    </lineage>
</organism>
<evidence type="ECO:0000313" key="1">
    <source>
        <dbReference type="EMBL" id="GJT78578.1"/>
    </source>
</evidence>
<dbReference type="InterPro" id="IPR006912">
    <property type="entry name" value="Harbinger_derived_prot"/>
</dbReference>
<sequence>MCDQEAGGSGSAPKRTRTYIPRVREEVEQRQIDDYFGDDETPPKYPEENFWRRYRMSSILFNKIVNAILSYNAQPLPEYFYVFRQRYDDVGRLSIGPILKCTSVIRQLAYDAAPDAFDEYLQIIERLDIEKTYALHEEKHGLLRMLGSIDCMHWEWKNCPRSLHGQIKRCDHKYPTLMLQAAADQNLWIWHTYFGVTGENNDLNVLYGSPLFDDELAD</sequence>
<accession>A0ABQ5GUU2</accession>
<reference evidence="1" key="2">
    <citation type="submission" date="2022-01" db="EMBL/GenBank/DDBJ databases">
        <authorList>
            <person name="Yamashiro T."/>
            <person name="Shiraishi A."/>
            <person name="Satake H."/>
            <person name="Nakayama K."/>
        </authorList>
    </citation>
    <scope>NUCLEOTIDE SEQUENCE</scope>
</reference>
<proteinExistence type="predicted"/>
<dbReference type="Pfam" id="PF04827">
    <property type="entry name" value="Plant_tran"/>
    <property type="match status" value="1"/>
</dbReference>
<evidence type="ECO:0008006" key="3">
    <source>
        <dbReference type="Google" id="ProtNLM"/>
    </source>
</evidence>
<dbReference type="Proteomes" id="UP001151760">
    <property type="component" value="Unassembled WGS sequence"/>
</dbReference>
<dbReference type="PANTHER" id="PTHR47150">
    <property type="entry name" value="OS12G0169200 PROTEIN"/>
    <property type="match status" value="1"/>
</dbReference>
<keyword evidence="2" id="KW-1185">Reference proteome</keyword>
<gene>
    <name evidence="1" type="ORF">Tco_1045303</name>
</gene>
<reference evidence="1" key="1">
    <citation type="journal article" date="2022" name="Int. J. Mol. Sci.">
        <title>Draft Genome of Tanacetum Coccineum: Genomic Comparison of Closely Related Tanacetum-Family Plants.</title>
        <authorList>
            <person name="Yamashiro T."/>
            <person name="Shiraishi A."/>
            <person name="Nakayama K."/>
            <person name="Satake H."/>
        </authorList>
    </citation>
    <scope>NUCLEOTIDE SEQUENCE</scope>
</reference>